<feature type="chain" id="PRO_5012081403" evidence="1">
    <location>
        <begin position="24"/>
        <end position="205"/>
    </location>
</feature>
<sequence length="205" mass="22389">MKNMIKHSSVAIVAVALSVPAQAQIADIDALLSRIDTRSGQYQQLIEILQGADANRALAAFDVMVESGDATLIEVAINSALSATDSRIRARALWEALARKDSVSVIVDTTDLDTEEKSNLNDWFGPLQTWTLREKFPDTQCINVDASSECYPGRNLSVSGIRVDMVFNYGDGLSGQFALDETGALAGQIMRFNTKSVFPARIEFR</sequence>
<evidence type="ECO:0000256" key="1">
    <source>
        <dbReference type="SAM" id="SignalP"/>
    </source>
</evidence>
<feature type="signal peptide" evidence="1">
    <location>
        <begin position="1"/>
        <end position="23"/>
    </location>
</feature>
<name>A0A222E432_9RHOB</name>
<evidence type="ECO:0000313" key="3">
    <source>
        <dbReference type="Proteomes" id="UP000203589"/>
    </source>
</evidence>
<gene>
    <name evidence="2" type="ORF">ANTHELSMS3_02289</name>
</gene>
<evidence type="ECO:0000313" key="2">
    <source>
        <dbReference type="EMBL" id="ASP20966.1"/>
    </source>
</evidence>
<dbReference type="Proteomes" id="UP000203589">
    <property type="component" value="Chromosome"/>
</dbReference>
<keyword evidence="1" id="KW-0732">Signal</keyword>
<reference evidence="2 3" key="1">
    <citation type="submission" date="2017-07" db="EMBL/GenBank/DDBJ databases">
        <title>Genome Sequence of Antarctobacter heliothermus Strain SMS3 Isolated from a culture of the Diatom Skeletonema marinoi.</title>
        <authorList>
            <person name="Topel M."/>
            <person name="Pinder M.I.M."/>
            <person name="Johansson O.N."/>
            <person name="Kourtchenko O."/>
            <person name="Godhe A."/>
            <person name="Clarke A.K."/>
        </authorList>
    </citation>
    <scope>NUCLEOTIDE SEQUENCE [LARGE SCALE GENOMIC DNA]</scope>
    <source>
        <strain evidence="2 3">SMS3</strain>
    </source>
</reference>
<dbReference type="KEGG" id="aht:ANTHELSMS3_02289"/>
<proteinExistence type="predicted"/>
<dbReference type="OrthoDB" id="7857603at2"/>
<protein>
    <submittedName>
        <fullName evidence="2">Uncharacterized protein</fullName>
    </submittedName>
</protein>
<organism evidence="2 3">
    <name type="scientific">Antarctobacter heliothermus</name>
    <dbReference type="NCBI Taxonomy" id="74033"/>
    <lineage>
        <taxon>Bacteria</taxon>
        <taxon>Pseudomonadati</taxon>
        <taxon>Pseudomonadota</taxon>
        <taxon>Alphaproteobacteria</taxon>
        <taxon>Rhodobacterales</taxon>
        <taxon>Roseobacteraceae</taxon>
        <taxon>Antarctobacter</taxon>
    </lineage>
</organism>
<dbReference type="RefSeq" id="WP_157733484.1">
    <property type="nucleotide sequence ID" value="NZ_CP022540.1"/>
</dbReference>
<keyword evidence="3" id="KW-1185">Reference proteome</keyword>
<dbReference type="AlphaFoldDB" id="A0A222E432"/>
<dbReference type="EMBL" id="CP022540">
    <property type="protein sequence ID" value="ASP20966.1"/>
    <property type="molecule type" value="Genomic_DNA"/>
</dbReference>
<accession>A0A222E432</accession>